<dbReference type="PANTHER" id="PTHR43542">
    <property type="entry name" value="METHYLTRANSFERASE"/>
    <property type="match status" value="1"/>
</dbReference>
<name>A0A921LSK3_9ACTN</name>
<reference evidence="3" key="2">
    <citation type="submission" date="2021-09" db="EMBL/GenBank/DDBJ databases">
        <authorList>
            <person name="Gilroy R."/>
        </authorList>
    </citation>
    <scope>NUCLEOTIDE SEQUENCE</scope>
    <source>
        <strain evidence="3">ChiHjej13B12-9602</strain>
    </source>
</reference>
<dbReference type="CDD" id="cd02440">
    <property type="entry name" value="AdoMet_MTases"/>
    <property type="match status" value="1"/>
</dbReference>
<accession>A0A921LSK3</accession>
<keyword evidence="2 3" id="KW-0808">Transferase</keyword>
<dbReference type="InterPro" id="IPR004398">
    <property type="entry name" value="RNA_MeTrfase_RsmD"/>
</dbReference>
<dbReference type="PANTHER" id="PTHR43542:SF1">
    <property type="entry name" value="METHYLTRANSFERASE"/>
    <property type="match status" value="1"/>
</dbReference>
<dbReference type="InterPro" id="IPR002052">
    <property type="entry name" value="DNA_methylase_N6_adenine_CS"/>
</dbReference>
<dbReference type="GO" id="GO:0052913">
    <property type="term" value="F:16S rRNA (guanine(966)-N(2))-methyltransferase activity"/>
    <property type="evidence" value="ECO:0007669"/>
    <property type="project" value="UniProtKB-EC"/>
</dbReference>
<dbReference type="RefSeq" id="WP_273188472.1">
    <property type="nucleotide sequence ID" value="NZ_DYUZ01000004.1"/>
</dbReference>
<protein>
    <submittedName>
        <fullName evidence="3">16S rRNA (Guanine(966)-N(2))-methyltransferase RsmD</fullName>
        <ecNumber evidence="3">2.1.1.171</ecNumber>
    </submittedName>
</protein>
<comment type="caution">
    <text evidence="3">The sequence shown here is derived from an EMBL/GenBank/DDBJ whole genome shotgun (WGS) entry which is preliminary data.</text>
</comment>
<gene>
    <name evidence="3" type="primary">rsmD</name>
    <name evidence="3" type="ORF">K8V70_00480</name>
</gene>
<sequence>MRIVGGVWRGRKIAEPSGRDVTRPTTDRVREACASIVNSALEEGIEGARVLDAFGGSGALGIEMLSRGAAHATLFDIDRRAAALIRRNLESLDADRGSWTVVCGDVLAAAARGKVPGGPFDVVLIDPPYALGPGPAEQLLEALAAHGLIAPGAVVLSERSSELPAPVPAGFTCAKSKRYGGTTVDVLLPQPSPDQEGTA</sequence>
<dbReference type="EMBL" id="DYUZ01000004">
    <property type="protein sequence ID" value="HJG36332.1"/>
    <property type="molecule type" value="Genomic_DNA"/>
</dbReference>
<organism evidence="3 4">
    <name type="scientific">Enorma phocaeensis</name>
    <dbReference type="NCBI Taxonomy" id="1871019"/>
    <lineage>
        <taxon>Bacteria</taxon>
        <taxon>Bacillati</taxon>
        <taxon>Actinomycetota</taxon>
        <taxon>Coriobacteriia</taxon>
        <taxon>Coriobacteriales</taxon>
        <taxon>Coriobacteriaceae</taxon>
        <taxon>Enorma</taxon>
    </lineage>
</organism>
<dbReference type="PROSITE" id="PS00092">
    <property type="entry name" value="N6_MTASE"/>
    <property type="match status" value="1"/>
</dbReference>
<dbReference type="InterPro" id="IPR029063">
    <property type="entry name" value="SAM-dependent_MTases_sf"/>
</dbReference>
<dbReference type="AlphaFoldDB" id="A0A921LSK3"/>
<dbReference type="SUPFAM" id="SSF53335">
    <property type="entry name" value="S-adenosyl-L-methionine-dependent methyltransferases"/>
    <property type="match status" value="1"/>
</dbReference>
<dbReference type="PIRSF" id="PIRSF004553">
    <property type="entry name" value="CHP00095"/>
    <property type="match status" value="1"/>
</dbReference>
<dbReference type="EC" id="2.1.1.171" evidence="3"/>
<dbReference type="GO" id="GO:0003676">
    <property type="term" value="F:nucleic acid binding"/>
    <property type="evidence" value="ECO:0007669"/>
    <property type="project" value="InterPro"/>
</dbReference>
<dbReference type="Gene3D" id="3.40.50.150">
    <property type="entry name" value="Vaccinia Virus protein VP39"/>
    <property type="match status" value="1"/>
</dbReference>
<proteinExistence type="predicted"/>
<reference evidence="3" key="1">
    <citation type="journal article" date="2021" name="PeerJ">
        <title>Extensive microbial diversity within the chicken gut microbiome revealed by metagenomics and culture.</title>
        <authorList>
            <person name="Gilroy R."/>
            <person name="Ravi A."/>
            <person name="Getino M."/>
            <person name="Pursley I."/>
            <person name="Horton D.L."/>
            <person name="Alikhan N.F."/>
            <person name="Baker D."/>
            <person name="Gharbi K."/>
            <person name="Hall N."/>
            <person name="Watson M."/>
            <person name="Adriaenssens E.M."/>
            <person name="Foster-Nyarko E."/>
            <person name="Jarju S."/>
            <person name="Secka A."/>
            <person name="Antonio M."/>
            <person name="Oren A."/>
            <person name="Chaudhuri R.R."/>
            <person name="La Ragione R."/>
            <person name="Hildebrand F."/>
            <person name="Pallen M.J."/>
        </authorList>
    </citation>
    <scope>NUCLEOTIDE SEQUENCE</scope>
    <source>
        <strain evidence="3">ChiHjej13B12-9602</strain>
    </source>
</reference>
<dbReference type="Pfam" id="PF03602">
    <property type="entry name" value="Cons_hypoth95"/>
    <property type="match status" value="1"/>
</dbReference>
<evidence type="ECO:0000313" key="4">
    <source>
        <dbReference type="Proteomes" id="UP000753256"/>
    </source>
</evidence>
<dbReference type="NCBIfam" id="TIGR00095">
    <property type="entry name" value="16S rRNA (guanine(966)-N(2))-methyltransferase RsmD"/>
    <property type="match status" value="1"/>
</dbReference>
<keyword evidence="1 3" id="KW-0489">Methyltransferase</keyword>
<evidence type="ECO:0000256" key="2">
    <source>
        <dbReference type="ARBA" id="ARBA00022679"/>
    </source>
</evidence>
<dbReference type="Proteomes" id="UP000753256">
    <property type="component" value="Unassembled WGS sequence"/>
</dbReference>
<evidence type="ECO:0000313" key="3">
    <source>
        <dbReference type="EMBL" id="HJG36332.1"/>
    </source>
</evidence>
<evidence type="ECO:0000256" key="1">
    <source>
        <dbReference type="ARBA" id="ARBA00022603"/>
    </source>
</evidence>